<accession>A0AAV3M668</accession>
<name>A0AAV3M668_9GAMM</name>
<keyword evidence="1" id="KW-0472">Membrane</keyword>
<reference evidence="2 3" key="1">
    <citation type="submission" date="2014-01" db="EMBL/GenBank/DDBJ databases">
        <authorList>
            <person name="Durkin A.S."/>
            <person name="McCorrison J."/>
            <person name="Torralba M."/>
            <person name="Gillis M."/>
            <person name="Haft D.H."/>
            <person name="Methe B."/>
            <person name="Sutton G."/>
            <person name="Nelson K.E."/>
        </authorList>
    </citation>
    <scope>NUCLEOTIDE SEQUENCE [LARGE SCALE GENOMIC DNA]</scope>
    <source>
        <strain evidence="2 3">205/92</strain>
    </source>
</reference>
<dbReference type="Proteomes" id="UP000022311">
    <property type="component" value="Unassembled WGS sequence"/>
</dbReference>
<comment type="caution">
    <text evidence="2">The sequence shown here is derived from an EMBL/GenBank/DDBJ whole genome shotgun (WGS) entry which is preliminary data.</text>
</comment>
<evidence type="ECO:0000256" key="1">
    <source>
        <dbReference type="SAM" id="Phobius"/>
    </source>
</evidence>
<keyword evidence="1" id="KW-1133">Transmembrane helix</keyword>
<evidence type="ECO:0000313" key="2">
    <source>
        <dbReference type="EMBL" id="EUD11248.1"/>
    </source>
</evidence>
<organism evidence="2 3">
    <name type="scientific">Providencia alcalifaciens 205/92</name>
    <dbReference type="NCBI Taxonomy" id="1256988"/>
    <lineage>
        <taxon>Bacteria</taxon>
        <taxon>Pseudomonadati</taxon>
        <taxon>Pseudomonadota</taxon>
        <taxon>Gammaproteobacteria</taxon>
        <taxon>Enterobacterales</taxon>
        <taxon>Morganellaceae</taxon>
        <taxon>Providencia</taxon>
    </lineage>
</organism>
<sequence length="45" mass="5436">MLPPLNNVAQQIFQFGMMFNYFREIKTYVFTAFFLSFSALVRRNH</sequence>
<evidence type="ECO:0000313" key="3">
    <source>
        <dbReference type="Proteomes" id="UP000022311"/>
    </source>
</evidence>
<keyword evidence="1" id="KW-0812">Transmembrane</keyword>
<proteinExistence type="predicted"/>
<protein>
    <submittedName>
        <fullName evidence="2">Uncharacterized protein</fullName>
    </submittedName>
</protein>
<gene>
    <name evidence="2" type="ORF">HMPREF1563_1748</name>
</gene>
<dbReference type="AlphaFoldDB" id="A0AAV3M668"/>
<dbReference type="EMBL" id="JALD01000042">
    <property type="protein sequence ID" value="EUD11248.1"/>
    <property type="molecule type" value="Genomic_DNA"/>
</dbReference>
<feature type="transmembrane region" description="Helical" evidence="1">
    <location>
        <begin position="25"/>
        <end position="41"/>
    </location>
</feature>